<protein>
    <submittedName>
        <fullName evidence="1">Uncharacterized protein</fullName>
    </submittedName>
</protein>
<dbReference type="Proteomes" id="UP000324222">
    <property type="component" value="Unassembled WGS sequence"/>
</dbReference>
<gene>
    <name evidence="1" type="ORF">E2C01_041223</name>
</gene>
<reference evidence="1 2" key="1">
    <citation type="submission" date="2019-05" db="EMBL/GenBank/DDBJ databases">
        <title>Another draft genome of Portunus trituberculatus and its Hox gene families provides insights of decapod evolution.</title>
        <authorList>
            <person name="Jeong J.-H."/>
            <person name="Song I."/>
            <person name="Kim S."/>
            <person name="Choi T."/>
            <person name="Kim D."/>
            <person name="Ryu S."/>
            <person name="Kim W."/>
        </authorList>
    </citation>
    <scope>NUCLEOTIDE SEQUENCE [LARGE SCALE GENOMIC DNA]</scope>
    <source>
        <tissue evidence="1">Muscle</tissue>
    </source>
</reference>
<name>A0A5B7FPU0_PORTR</name>
<sequence length="66" mass="7570">MKSGRRESKRKRQRVKYTWTVLGIEGGGREKVGDSGSPASPDWQHAEGTAKWDKIKERSIFFVYKA</sequence>
<dbReference type="EMBL" id="VSRR010007759">
    <property type="protein sequence ID" value="MPC47475.1"/>
    <property type="molecule type" value="Genomic_DNA"/>
</dbReference>
<dbReference type="AlphaFoldDB" id="A0A5B7FPU0"/>
<proteinExistence type="predicted"/>
<keyword evidence="2" id="KW-1185">Reference proteome</keyword>
<organism evidence="1 2">
    <name type="scientific">Portunus trituberculatus</name>
    <name type="common">Swimming crab</name>
    <name type="synonym">Neptunus trituberculatus</name>
    <dbReference type="NCBI Taxonomy" id="210409"/>
    <lineage>
        <taxon>Eukaryota</taxon>
        <taxon>Metazoa</taxon>
        <taxon>Ecdysozoa</taxon>
        <taxon>Arthropoda</taxon>
        <taxon>Crustacea</taxon>
        <taxon>Multicrustacea</taxon>
        <taxon>Malacostraca</taxon>
        <taxon>Eumalacostraca</taxon>
        <taxon>Eucarida</taxon>
        <taxon>Decapoda</taxon>
        <taxon>Pleocyemata</taxon>
        <taxon>Brachyura</taxon>
        <taxon>Eubrachyura</taxon>
        <taxon>Portunoidea</taxon>
        <taxon>Portunidae</taxon>
        <taxon>Portuninae</taxon>
        <taxon>Portunus</taxon>
    </lineage>
</organism>
<evidence type="ECO:0000313" key="1">
    <source>
        <dbReference type="EMBL" id="MPC47475.1"/>
    </source>
</evidence>
<evidence type="ECO:0000313" key="2">
    <source>
        <dbReference type="Proteomes" id="UP000324222"/>
    </source>
</evidence>
<accession>A0A5B7FPU0</accession>
<comment type="caution">
    <text evidence="1">The sequence shown here is derived from an EMBL/GenBank/DDBJ whole genome shotgun (WGS) entry which is preliminary data.</text>
</comment>